<evidence type="ECO:0000313" key="1">
    <source>
        <dbReference type="EMBL" id="SBT63949.1"/>
    </source>
</evidence>
<dbReference type="Proteomes" id="UP000199558">
    <property type="component" value="Unassembled WGS sequence"/>
</dbReference>
<evidence type="ECO:0000313" key="2">
    <source>
        <dbReference type="Proteomes" id="UP000199558"/>
    </source>
</evidence>
<dbReference type="RefSeq" id="WP_091568926.1">
    <property type="nucleotide sequence ID" value="NZ_FLRH01000003.1"/>
</dbReference>
<gene>
    <name evidence="1" type="ORF">GA0070622_0917</name>
</gene>
<dbReference type="EMBL" id="FLRH01000003">
    <property type="protein sequence ID" value="SBT63949.1"/>
    <property type="molecule type" value="Genomic_DNA"/>
</dbReference>
<keyword evidence="2" id="KW-1185">Reference proteome</keyword>
<dbReference type="STRING" id="946078.GA0070622_0917"/>
<sequence>MTARKLSPGGLPVYRVDEIPDGMATATMLRRQRRRPAQGQPAVAMLFYHGNKHAPLYEVSASATLPALSPRRQAAWTAARTCARCATTRDTPLARNHGGRRLCLGCNRLERLAAARPAWLTLRQRAVDWARTAILDSDVVLIALRQLGHGCPIEVHAIALDGQPLVDILVWPKWPSPKVARTPGAIDADRLVPYLMPLIGRRLIYVGTGWTQTPMGVLSAASELWWRYETSLADPSIKEHRDDEFRQRWTDWHARTWSNGDGLWTGYHNHYGLERIDVHGDSAADLTAAMREGLTDMARDRHPDGRPACPWLPPTGTTPCGARPFLNGLCRTHGGDVDQEVPDGR</sequence>
<proteinExistence type="predicted"/>
<organism evidence="1 2">
    <name type="scientific">Micromonospora sediminicola</name>
    <dbReference type="NCBI Taxonomy" id="946078"/>
    <lineage>
        <taxon>Bacteria</taxon>
        <taxon>Bacillati</taxon>
        <taxon>Actinomycetota</taxon>
        <taxon>Actinomycetes</taxon>
        <taxon>Micromonosporales</taxon>
        <taxon>Micromonosporaceae</taxon>
        <taxon>Micromonospora</taxon>
    </lineage>
</organism>
<name>A0A1A9B4J8_9ACTN</name>
<protein>
    <submittedName>
        <fullName evidence="1">Uncharacterized protein</fullName>
    </submittedName>
</protein>
<dbReference type="OrthoDB" id="3363016at2"/>
<reference evidence="2" key="1">
    <citation type="submission" date="2016-06" db="EMBL/GenBank/DDBJ databases">
        <authorList>
            <person name="Varghese N."/>
            <person name="Submissions Spin"/>
        </authorList>
    </citation>
    <scope>NUCLEOTIDE SEQUENCE [LARGE SCALE GENOMIC DNA]</scope>
    <source>
        <strain evidence="2">DSM 45794</strain>
    </source>
</reference>
<accession>A0A1A9B4J8</accession>
<dbReference type="AlphaFoldDB" id="A0A1A9B4J8"/>